<proteinExistence type="predicted"/>
<dbReference type="KEGG" id="chyd:H4K34_07040"/>
<name>A0A7H0VIP3_9FLAO</name>
<feature type="transmembrane region" description="Helical" evidence="1">
    <location>
        <begin position="6"/>
        <end position="24"/>
    </location>
</feature>
<sequence>MTNKAYFIFIVLSLLICFLSFLLLHKKVELKAPPVQLNCSEADGTCYGPSPWAMDSLGSSQHQIPILLIHYEQRV</sequence>
<dbReference type="EMBL" id="CP060139">
    <property type="protein sequence ID" value="QNR25591.1"/>
    <property type="molecule type" value="Genomic_DNA"/>
</dbReference>
<organism evidence="2 3">
    <name type="scientific">Croceimicrobium hydrocarbonivorans</name>
    <dbReference type="NCBI Taxonomy" id="2761580"/>
    <lineage>
        <taxon>Bacteria</taxon>
        <taxon>Pseudomonadati</taxon>
        <taxon>Bacteroidota</taxon>
        <taxon>Flavobacteriia</taxon>
        <taxon>Flavobacteriales</taxon>
        <taxon>Owenweeksiaceae</taxon>
        <taxon>Croceimicrobium</taxon>
    </lineage>
</organism>
<dbReference type="AlphaFoldDB" id="A0A7H0VIP3"/>
<keyword evidence="1" id="KW-0472">Membrane</keyword>
<dbReference type="Proteomes" id="UP000516305">
    <property type="component" value="Chromosome"/>
</dbReference>
<evidence type="ECO:0000313" key="3">
    <source>
        <dbReference type="Proteomes" id="UP000516305"/>
    </source>
</evidence>
<reference evidence="2 3" key="1">
    <citation type="submission" date="2020-08" db="EMBL/GenBank/DDBJ databases">
        <title>Croceimicrobium hydrocarbonivorans gen. nov., sp. nov., a novel marine bacterium isolated from a bacterial consortium that degrades polyethylene terephthalate.</title>
        <authorList>
            <person name="Liu R."/>
        </authorList>
    </citation>
    <scope>NUCLEOTIDE SEQUENCE [LARGE SCALE GENOMIC DNA]</scope>
    <source>
        <strain evidence="2 3">A20-9</strain>
    </source>
</reference>
<evidence type="ECO:0000313" key="2">
    <source>
        <dbReference type="EMBL" id="QNR25591.1"/>
    </source>
</evidence>
<dbReference type="RefSeq" id="WP_210760118.1">
    <property type="nucleotide sequence ID" value="NZ_CP060139.1"/>
</dbReference>
<keyword evidence="3" id="KW-1185">Reference proteome</keyword>
<evidence type="ECO:0000256" key="1">
    <source>
        <dbReference type="SAM" id="Phobius"/>
    </source>
</evidence>
<protein>
    <submittedName>
        <fullName evidence="2">Uncharacterized protein</fullName>
    </submittedName>
</protein>
<accession>A0A7H0VIP3</accession>
<keyword evidence="1" id="KW-0812">Transmembrane</keyword>
<gene>
    <name evidence="2" type="ORF">H4K34_07040</name>
</gene>
<keyword evidence="1" id="KW-1133">Transmembrane helix</keyword>